<dbReference type="EMBL" id="CAJOBJ010339068">
    <property type="protein sequence ID" value="CAF5192816.1"/>
    <property type="molecule type" value="Genomic_DNA"/>
</dbReference>
<name>A0A8S3I5S5_9BILA</name>
<proteinExistence type="predicted"/>
<evidence type="ECO:0000313" key="3">
    <source>
        <dbReference type="Proteomes" id="UP000681720"/>
    </source>
</evidence>
<dbReference type="EMBL" id="CAJOBH010260616">
    <property type="protein sequence ID" value="CAF5154902.1"/>
    <property type="molecule type" value="Genomic_DNA"/>
</dbReference>
<dbReference type="AlphaFoldDB" id="A0A8S3I5S5"/>
<evidence type="ECO:0000313" key="2">
    <source>
        <dbReference type="EMBL" id="CAF5192816.1"/>
    </source>
</evidence>
<dbReference type="Proteomes" id="UP000681720">
    <property type="component" value="Unassembled WGS sequence"/>
</dbReference>
<protein>
    <submittedName>
        <fullName evidence="2">Uncharacterized protein</fullName>
    </submittedName>
</protein>
<evidence type="ECO:0000313" key="1">
    <source>
        <dbReference type="EMBL" id="CAF5154902.1"/>
    </source>
</evidence>
<accession>A0A8S3I5S5</accession>
<gene>
    <name evidence="1" type="ORF">BYL167_LOCUS73165</name>
    <name evidence="2" type="ORF">GIL414_LOCUS73642</name>
</gene>
<dbReference type="Proteomes" id="UP000681967">
    <property type="component" value="Unassembled WGS sequence"/>
</dbReference>
<organism evidence="2 3">
    <name type="scientific">Rotaria magnacalcarata</name>
    <dbReference type="NCBI Taxonomy" id="392030"/>
    <lineage>
        <taxon>Eukaryota</taxon>
        <taxon>Metazoa</taxon>
        <taxon>Spiralia</taxon>
        <taxon>Gnathifera</taxon>
        <taxon>Rotifera</taxon>
        <taxon>Eurotatoria</taxon>
        <taxon>Bdelloidea</taxon>
        <taxon>Philodinida</taxon>
        <taxon>Philodinidae</taxon>
        <taxon>Rotaria</taxon>
    </lineage>
</organism>
<sequence length="160" mass="17882">MASSNAALSQSNMYLVDPDYYHKHQNVHNLPTQYSVSTMNMPSMGADGSSSPSLIKSATSMQQLKGSTININNASDVLNDQQKMNMEHDQPKAQSISSIPEIYEQHLMHERLMCIQQMMASGQNFASMFNDDPLFAQQIMSYIAAAQQQSEPEVIEIMDE</sequence>
<comment type="caution">
    <text evidence="2">The sequence shown here is derived from an EMBL/GenBank/DDBJ whole genome shotgun (WGS) entry which is preliminary data.</text>
</comment>
<reference evidence="2" key="1">
    <citation type="submission" date="2021-02" db="EMBL/GenBank/DDBJ databases">
        <authorList>
            <person name="Nowell W R."/>
        </authorList>
    </citation>
    <scope>NUCLEOTIDE SEQUENCE</scope>
</reference>